<reference evidence="2" key="1">
    <citation type="journal article" date="2021" name="PeerJ">
        <title>Extensive microbial diversity within the chicken gut microbiome revealed by metagenomics and culture.</title>
        <authorList>
            <person name="Gilroy R."/>
            <person name="Ravi A."/>
            <person name="Getino M."/>
            <person name="Pursley I."/>
            <person name="Horton D.L."/>
            <person name="Alikhan N.F."/>
            <person name="Baker D."/>
            <person name="Gharbi K."/>
            <person name="Hall N."/>
            <person name="Watson M."/>
            <person name="Adriaenssens E.M."/>
            <person name="Foster-Nyarko E."/>
            <person name="Jarju S."/>
            <person name="Secka A."/>
            <person name="Antonio M."/>
            <person name="Oren A."/>
            <person name="Chaudhuri R.R."/>
            <person name="La Ragione R."/>
            <person name="Hildebrand F."/>
            <person name="Pallen M.J."/>
        </authorList>
    </citation>
    <scope>NUCLEOTIDE SEQUENCE</scope>
    <source>
        <strain evidence="2">CHK135-1449</strain>
    </source>
</reference>
<evidence type="ECO:0000256" key="1">
    <source>
        <dbReference type="SAM" id="Phobius"/>
    </source>
</evidence>
<reference evidence="2" key="2">
    <citation type="submission" date="2021-09" db="EMBL/GenBank/DDBJ databases">
        <authorList>
            <person name="Gilroy R."/>
        </authorList>
    </citation>
    <scope>NUCLEOTIDE SEQUENCE</scope>
    <source>
        <strain evidence="2">CHK135-1449</strain>
    </source>
</reference>
<evidence type="ECO:0000313" key="2">
    <source>
        <dbReference type="EMBL" id="HJF27625.1"/>
    </source>
</evidence>
<dbReference type="EMBL" id="DYWX01000052">
    <property type="protein sequence ID" value="HJF27625.1"/>
    <property type="molecule type" value="Genomic_DNA"/>
</dbReference>
<keyword evidence="1" id="KW-0472">Membrane</keyword>
<proteinExistence type="predicted"/>
<organism evidence="2 3">
    <name type="scientific">Acinetobacter lwoffii</name>
    <dbReference type="NCBI Taxonomy" id="28090"/>
    <lineage>
        <taxon>Bacteria</taxon>
        <taxon>Pseudomonadati</taxon>
        <taxon>Pseudomonadota</taxon>
        <taxon>Gammaproteobacteria</taxon>
        <taxon>Moraxellales</taxon>
        <taxon>Moraxellaceae</taxon>
        <taxon>Acinetobacter</taxon>
    </lineage>
</organism>
<name>A0A9D2US01_ACILW</name>
<sequence>MQSMPMKIGLILTVMLPNLAYAESVHPKVILFSASIIFVIILAIYVMCKMRTSLRNYIDKPLD</sequence>
<accession>A0A9D2US01</accession>
<dbReference type="AlphaFoldDB" id="A0A9D2US01"/>
<comment type="caution">
    <text evidence="2">The sequence shown here is derived from an EMBL/GenBank/DDBJ whole genome shotgun (WGS) entry which is preliminary data.</text>
</comment>
<protein>
    <submittedName>
        <fullName evidence="2">Uncharacterized protein</fullName>
    </submittedName>
</protein>
<keyword evidence="1" id="KW-0812">Transmembrane</keyword>
<feature type="transmembrane region" description="Helical" evidence="1">
    <location>
        <begin position="32"/>
        <end position="48"/>
    </location>
</feature>
<evidence type="ECO:0000313" key="3">
    <source>
        <dbReference type="Proteomes" id="UP000787156"/>
    </source>
</evidence>
<keyword evidence="1" id="KW-1133">Transmembrane helix</keyword>
<gene>
    <name evidence="2" type="ORF">K8V79_05175</name>
</gene>
<dbReference type="Proteomes" id="UP000787156">
    <property type="component" value="Unassembled WGS sequence"/>
</dbReference>